<dbReference type="InterPro" id="IPR013083">
    <property type="entry name" value="Znf_RING/FYVE/PHD"/>
</dbReference>
<evidence type="ECO:0000256" key="5">
    <source>
        <dbReference type="ARBA" id="ARBA00023242"/>
    </source>
</evidence>
<evidence type="ECO:0000256" key="1">
    <source>
        <dbReference type="ARBA" id="ARBA00004123"/>
    </source>
</evidence>
<dbReference type="GO" id="GO:0008270">
    <property type="term" value="F:zinc ion binding"/>
    <property type="evidence" value="ECO:0007669"/>
    <property type="project" value="UniProtKB-KW"/>
</dbReference>
<dbReference type="AlphaFoldDB" id="A0A7S0DPT8"/>
<dbReference type="PROSITE" id="PS50016">
    <property type="entry name" value="ZF_PHD_2"/>
    <property type="match status" value="1"/>
</dbReference>
<gene>
    <name evidence="9" type="ORF">LAMO00422_LOCUS17936</name>
</gene>
<feature type="region of interest" description="Disordered" evidence="7">
    <location>
        <begin position="1"/>
        <end position="85"/>
    </location>
</feature>
<evidence type="ECO:0000313" key="9">
    <source>
        <dbReference type="EMBL" id="CAD8458984.1"/>
    </source>
</evidence>
<protein>
    <recommendedName>
        <fullName evidence="8">PHD-type domain-containing protein</fullName>
    </recommendedName>
</protein>
<sequence length="210" mass="23682">MSDDDLKHRLQQNEWGANPSPDFEETSPTPSSLSSRKRASDSTMSNIPDLTTKKSKGNGSVRARKRRKGSVCKSRAQRQVEAKQKRAQGLYTTVHGSQICGYVCLSEGNKKRYGRPCSQFATSGSQYCKSHAKFDTEWKEELDQVNAKSTEPIDYTKKYCVCNDTYQDGDFMIACDVCNDWFHGECIGITEEKGESMESFVCNLCRGFNF</sequence>
<evidence type="ECO:0000256" key="7">
    <source>
        <dbReference type="SAM" id="MobiDB-lite"/>
    </source>
</evidence>
<dbReference type="InterPro" id="IPR019787">
    <property type="entry name" value="Znf_PHD-finger"/>
</dbReference>
<dbReference type="InterPro" id="IPR001965">
    <property type="entry name" value="Znf_PHD"/>
</dbReference>
<keyword evidence="2" id="KW-0479">Metal-binding</keyword>
<dbReference type="PANTHER" id="PTHR46174:SF1">
    <property type="entry name" value="CXXC-TYPE ZINC FINGER PROTEIN 1"/>
    <property type="match status" value="1"/>
</dbReference>
<organism evidence="9">
    <name type="scientific">Amorphochlora amoebiformis</name>
    <dbReference type="NCBI Taxonomy" id="1561963"/>
    <lineage>
        <taxon>Eukaryota</taxon>
        <taxon>Sar</taxon>
        <taxon>Rhizaria</taxon>
        <taxon>Cercozoa</taxon>
        <taxon>Chlorarachniophyceae</taxon>
        <taxon>Amorphochlora</taxon>
    </lineage>
</organism>
<keyword evidence="5" id="KW-0539">Nucleus</keyword>
<keyword evidence="3 6" id="KW-0863">Zinc-finger</keyword>
<evidence type="ECO:0000256" key="6">
    <source>
        <dbReference type="PROSITE-ProRule" id="PRU00146"/>
    </source>
</evidence>
<dbReference type="InterPro" id="IPR011011">
    <property type="entry name" value="Znf_FYVE_PHD"/>
</dbReference>
<evidence type="ECO:0000259" key="8">
    <source>
        <dbReference type="PROSITE" id="PS50016"/>
    </source>
</evidence>
<dbReference type="PROSITE" id="PS01359">
    <property type="entry name" value="ZF_PHD_1"/>
    <property type="match status" value="1"/>
</dbReference>
<dbReference type="PANTHER" id="PTHR46174">
    <property type="entry name" value="CXXC-TYPE ZINC FINGER PROTEIN 1"/>
    <property type="match status" value="1"/>
</dbReference>
<dbReference type="SMART" id="SM00249">
    <property type="entry name" value="PHD"/>
    <property type="match status" value="1"/>
</dbReference>
<dbReference type="GO" id="GO:0048188">
    <property type="term" value="C:Set1C/COMPASS complex"/>
    <property type="evidence" value="ECO:0007669"/>
    <property type="project" value="InterPro"/>
</dbReference>
<dbReference type="InterPro" id="IPR019786">
    <property type="entry name" value="Zinc_finger_PHD-type_CS"/>
</dbReference>
<dbReference type="EMBL" id="HBEM01026367">
    <property type="protein sequence ID" value="CAD8458984.1"/>
    <property type="molecule type" value="Transcribed_RNA"/>
</dbReference>
<dbReference type="Pfam" id="PF00628">
    <property type="entry name" value="PHD"/>
    <property type="match status" value="1"/>
</dbReference>
<evidence type="ECO:0000256" key="4">
    <source>
        <dbReference type="ARBA" id="ARBA00022833"/>
    </source>
</evidence>
<dbReference type="SUPFAM" id="SSF57903">
    <property type="entry name" value="FYVE/PHD zinc finger"/>
    <property type="match status" value="1"/>
</dbReference>
<dbReference type="GO" id="GO:0045893">
    <property type="term" value="P:positive regulation of DNA-templated transcription"/>
    <property type="evidence" value="ECO:0007669"/>
    <property type="project" value="TreeGrafter"/>
</dbReference>
<keyword evidence="4" id="KW-0862">Zinc</keyword>
<name>A0A7S0DPT8_9EUKA</name>
<dbReference type="InterPro" id="IPR037869">
    <property type="entry name" value="Spp1/CFP1"/>
</dbReference>
<dbReference type="Gene3D" id="3.30.40.10">
    <property type="entry name" value="Zinc/RING finger domain, C3HC4 (zinc finger)"/>
    <property type="match status" value="1"/>
</dbReference>
<comment type="subcellular location">
    <subcellularLocation>
        <location evidence="1">Nucleus</location>
    </subcellularLocation>
</comment>
<reference evidence="9" key="1">
    <citation type="submission" date="2021-01" db="EMBL/GenBank/DDBJ databases">
        <authorList>
            <person name="Corre E."/>
            <person name="Pelletier E."/>
            <person name="Niang G."/>
            <person name="Scheremetjew M."/>
            <person name="Finn R."/>
            <person name="Kale V."/>
            <person name="Holt S."/>
            <person name="Cochrane G."/>
            <person name="Meng A."/>
            <person name="Brown T."/>
            <person name="Cohen L."/>
        </authorList>
    </citation>
    <scope>NUCLEOTIDE SEQUENCE</scope>
    <source>
        <strain evidence="9">CCMP2058</strain>
    </source>
</reference>
<evidence type="ECO:0000256" key="3">
    <source>
        <dbReference type="ARBA" id="ARBA00022771"/>
    </source>
</evidence>
<proteinExistence type="predicted"/>
<accession>A0A7S0DPT8</accession>
<evidence type="ECO:0000256" key="2">
    <source>
        <dbReference type="ARBA" id="ARBA00022723"/>
    </source>
</evidence>
<feature type="domain" description="PHD-type" evidence="8">
    <location>
        <begin position="157"/>
        <end position="208"/>
    </location>
</feature>